<accession>A0A362XAN4</accession>
<proteinExistence type="predicted"/>
<sequence>MKKIVFLFAITLTFVTSSFSQKESKTTKLIDKDLTLFDIWLSIPHPTVTDLPKGTYQSEKIDFGSPIGLNNNLKHVFSVIDENGALVLKITGEIFGCISTKQTYQNYHLSTMFKWGDKKWEPRLNKKRDSGILYHCYGEHGRFWNTWKTSLEFQVQETDLGDFIPLGGNSVTPKVGSPIVEIRGDFKTEKKYNPNSEIYSIGKGYINAASEHDAPHGEWNRLELYVIGNDAVHVVNGKIVMVVENAINPETNKPLTKGEIQIQSEAAECYYKNMTITPITEFPEFILDAVTFKS</sequence>
<dbReference type="Proteomes" id="UP000251545">
    <property type="component" value="Unassembled WGS sequence"/>
</dbReference>
<evidence type="ECO:0000259" key="1">
    <source>
        <dbReference type="Pfam" id="PF06439"/>
    </source>
</evidence>
<evidence type="ECO:0000313" key="3">
    <source>
        <dbReference type="Proteomes" id="UP000251545"/>
    </source>
</evidence>
<dbReference type="Pfam" id="PF06439">
    <property type="entry name" value="3keto-disac_hyd"/>
    <property type="match status" value="1"/>
</dbReference>
<gene>
    <name evidence="2" type="ORF">CLV33_10336</name>
</gene>
<dbReference type="EMBL" id="PVEO01000003">
    <property type="protein sequence ID" value="PQV49406.1"/>
    <property type="molecule type" value="Genomic_DNA"/>
</dbReference>
<feature type="domain" description="3-keto-alpha-glucoside-1,2-lyase/3-keto-2-hydroxy-glucal hydratase" evidence="1">
    <location>
        <begin position="81"/>
        <end position="277"/>
    </location>
</feature>
<reference evidence="2 3" key="1">
    <citation type="submission" date="2018-02" db="EMBL/GenBank/DDBJ databases">
        <title>Genomic Encyclopedia of Archaeal and Bacterial Type Strains, Phase II (KMG-II): from individual species to whole genera.</title>
        <authorList>
            <person name="Goeker M."/>
        </authorList>
    </citation>
    <scope>NUCLEOTIDE SEQUENCE [LARGE SCALE GENOMIC DNA]</scope>
    <source>
        <strain evidence="2 3">DSM 21165</strain>
    </source>
</reference>
<dbReference type="InterPro" id="IPR010496">
    <property type="entry name" value="AL/BT2_dom"/>
</dbReference>
<protein>
    <submittedName>
        <fullName evidence="2">Uncharacterized protein DUF1080</fullName>
    </submittedName>
</protein>
<dbReference type="GO" id="GO:0016787">
    <property type="term" value="F:hydrolase activity"/>
    <property type="evidence" value="ECO:0007669"/>
    <property type="project" value="InterPro"/>
</dbReference>
<evidence type="ECO:0000313" key="2">
    <source>
        <dbReference type="EMBL" id="PQV49406.1"/>
    </source>
</evidence>
<dbReference type="Gene3D" id="2.60.120.560">
    <property type="entry name" value="Exo-inulinase, domain 1"/>
    <property type="match status" value="1"/>
</dbReference>
<dbReference type="RefSeq" id="WP_105473177.1">
    <property type="nucleotide sequence ID" value="NZ_PVEO01000003.1"/>
</dbReference>
<comment type="caution">
    <text evidence="2">The sequence shown here is derived from an EMBL/GenBank/DDBJ whole genome shotgun (WGS) entry which is preliminary data.</text>
</comment>
<organism evidence="2 3">
    <name type="scientific">Jejuia pallidilutea</name>
    <dbReference type="NCBI Taxonomy" id="504487"/>
    <lineage>
        <taxon>Bacteria</taxon>
        <taxon>Pseudomonadati</taxon>
        <taxon>Bacteroidota</taxon>
        <taxon>Flavobacteriia</taxon>
        <taxon>Flavobacteriales</taxon>
        <taxon>Flavobacteriaceae</taxon>
        <taxon>Jejuia</taxon>
    </lineage>
</organism>
<name>A0A362XAN4_9FLAO</name>
<dbReference type="AlphaFoldDB" id="A0A362XAN4"/>